<sequence length="445" mass="49933">MASPGEEWSLDLLQEYLQKKNSRENLDRFIPNCSAMDFDYARSLLTGGKKWKEKSAVMSASSEAYQKLLAEALDMNRSRILAFKNKPPTPEELIPKIWLSPTAYQSKFIKPCRWIPKTCQRMLDAPNILDDYNLNLLDWGANNVVAIALSETVYLWNASNGSTTELVTFNNEEGPVTSVSWAPDGQRIAIGLQNSHVQFWDFSAQRKLRTLRGGHRLRVGSLAWNNHVLTTGGMDCMVINNDVRLRSHIVGTYRGHHQEVCGLKWSPSGKQLASGGNDTLLYLWDRSRASLNSGAQWLHKIEAHTATVKALAWCPFQANLLASGGSDRCVKFWNTCTGTCLNSVDTGSQVCALLWSKRERELLSSHGPTENQLILWKYPSMRRMAELSGHTSRVLFLAQSPDECTVASASADERLMFWQVFGIPEVAKPTPKTSSEPFALWHGIR</sequence>
<dbReference type="STRING" id="71139.A0A059CRZ1"/>
<dbReference type="Gramene" id="KCW80959">
    <property type="protein sequence ID" value="KCW80959"/>
    <property type="gene ID" value="EUGRSUZ_C02321"/>
</dbReference>
<comment type="function">
    <text evidence="7">Component of the anaphase promoting complex/cyclosome (APC/C), a cell cycle-regulated E3 ubiquitin-protein ligase complex that controls progression through mitosis and the G1 phase of the cell cycle.</text>
</comment>
<comment type="similarity">
    <text evidence="1">Belongs to the WD repeat CDC20/Fizzy family.</text>
</comment>
<evidence type="ECO:0000256" key="2">
    <source>
        <dbReference type="ARBA" id="ARBA00022574"/>
    </source>
</evidence>
<dbReference type="PANTHER" id="PTHR19918:SF8">
    <property type="entry name" value="FI02843P"/>
    <property type="match status" value="1"/>
</dbReference>
<dbReference type="GO" id="GO:1990757">
    <property type="term" value="F:ubiquitin ligase activator activity"/>
    <property type="evidence" value="ECO:0000318"/>
    <property type="project" value="GO_Central"/>
</dbReference>
<feature type="repeat" description="WD" evidence="8">
    <location>
        <begin position="387"/>
        <end position="420"/>
    </location>
</feature>
<feature type="repeat" description="WD" evidence="8">
    <location>
        <begin position="301"/>
        <end position="343"/>
    </location>
</feature>
<dbReference type="PROSITE" id="PS50082">
    <property type="entry name" value="WD_REPEATS_2"/>
    <property type="match status" value="4"/>
</dbReference>
<dbReference type="InterPro" id="IPR056150">
    <property type="entry name" value="WD40_CDC20-Fz"/>
</dbReference>
<protein>
    <recommendedName>
        <fullName evidence="9">CDC20/Fizzy WD40 domain-containing protein</fullName>
    </recommendedName>
</protein>
<evidence type="ECO:0000256" key="1">
    <source>
        <dbReference type="ARBA" id="ARBA00006445"/>
    </source>
</evidence>
<reference evidence="10" key="1">
    <citation type="submission" date="2013-07" db="EMBL/GenBank/DDBJ databases">
        <title>The genome of Eucalyptus grandis.</title>
        <authorList>
            <person name="Schmutz J."/>
            <person name="Hayes R."/>
            <person name="Myburg A."/>
            <person name="Tuskan G."/>
            <person name="Grattapaglia D."/>
            <person name="Rokhsar D.S."/>
        </authorList>
    </citation>
    <scope>NUCLEOTIDE SEQUENCE</scope>
    <source>
        <tissue evidence="10">Leaf extractions</tissue>
    </source>
</reference>
<evidence type="ECO:0000256" key="5">
    <source>
        <dbReference type="ARBA" id="ARBA00022776"/>
    </source>
</evidence>
<organism evidence="10">
    <name type="scientific">Eucalyptus grandis</name>
    <name type="common">Flooded gum</name>
    <dbReference type="NCBI Taxonomy" id="71139"/>
    <lineage>
        <taxon>Eukaryota</taxon>
        <taxon>Viridiplantae</taxon>
        <taxon>Streptophyta</taxon>
        <taxon>Embryophyta</taxon>
        <taxon>Tracheophyta</taxon>
        <taxon>Spermatophyta</taxon>
        <taxon>Magnoliopsida</taxon>
        <taxon>eudicotyledons</taxon>
        <taxon>Gunneridae</taxon>
        <taxon>Pentapetalae</taxon>
        <taxon>rosids</taxon>
        <taxon>malvids</taxon>
        <taxon>Myrtales</taxon>
        <taxon>Myrtaceae</taxon>
        <taxon>Myrtoideae</taxon>
        <taxon>Eucalypteae</taxon>
        <taxon>Eucalyptus</taxon>
    </lineage>
</organism>
<dbReference type="InterPro" id="IPR015943">
    <property type="entry name" value="WD40/YVTN_repeat-like_dom_sf"/>
</dbReference>
<evidence type="ECO:0000256" key="8">
    <source>
        <dbReference type="PROSITE-ProRule" id="PRU00221"/>
    </source>
</evidence>
<feature type="repeat" description="WD" evidence="8">
    <location>
        <begin position="253"/>
        <end position="285"/>
    </location>
</feature>
<dbReference type="PROSITE" id="PS50294">
    <property type="entry name" value="WD_REPEATS_REGION"/>
    <property type="match status" value="4"/>
</dbReference>
<feature type="domain" description="CDC20/Fizzy WD40" evidence="9">
    <location>
        <begin position="123"/>
        <end position="418"/>
    </location>
</feature>
<dbReference type="UniPathway" id="UPA00143"/>
<dbReference type="InterPro" id="IPR001680">
    <property type="entry name" value="WD40_rpt"/>
</dbReference>
<dbReference type="Pfam" id="PF24807">
    <property type="entry name" value="WD40_CDC20-Fz"/>
    <property type="match status" value="1"/>
</dbReference>
<dbReference type="SUPFAM" id="SSF50978">
    <property type="entry name" value="WD40 repeat-like"/>
    <property type="match status" value="1"/>
</dbReference>
<dbReference type="GO" id="GO:0005680">
    <property type="term" value="C:anaphase-promoting complex"/>
    <property type="evidence" value="ECO:0000318"/>
    <property type="project" value="GO_Central"/>
</dbReference>
<dbReference type="EMBL" id="KK198755">
    <property type="protein sequence ID" value="KCW80959.1"/>
    <property type="molecule type" value="Genomic_DNA"/>
</dbReference>
<evidence type="ECO:0000256" key="4">
    <source>
        <dbReference type="ARBA" id="ARBA00022737"/>
    </source>
</evidence>
<evidence type="ECO:0000259" key="9">
    <source>
        <dbReference type="Pfam" id="PF24807"/>
    </source>
</evidence>
<dbReference type="AlphaFoldDB" id="A0A059CRZ1"/>
<evidence type="ECO:0000256" key="6">
    <source>
        <dbReference type="ARBA" id="ARBA00023306"/>
    </source>
</evidence>
<dbReference type="GO" id="GO:0010997">
    <property type="term" value="F:anaphase-promoting complex binding"/>
    <property type="evidence" value="ECO:0000318"/>
    <property type="project" value="GO_Central"/>
</dbReference>
<evidence type="ECO:0000256" key="3">
    <source>
        <dbReference type="ARBA" id="ARBA00022618"/>
    </source>
</evidence>
<keyword evidence="5" id="KW-0498">Mitosis</keyword>
<dbReference type="PROSITE" id="PS00678">
    <property type="entry name" value="WD_REPEATS_1"/>
    <property type="match status" value="1"/>
</dbReference>
<keyword evidence="6" id="KW-0131">Cell cycle</keyword>
<dbReference type="SMART" id="SM00320">
    <property type="entry name" value="WD40"/>
    <property type="match status" value="6"/>
</dbReference>
<gene>
    <name evidence="10" type="ORF">EUGRSUZ_C02321</name>
</gene>
<evidence type="ECO:0000256" key="7">
    <source>
        <dbReference type="ARBA" id="ARBA00023425"/>
    </source>
</evidence>
<keyword evidence="2 8" id="KW-0853">WD repeat</keyword>
<keyword evidence="4" id="KW-0677">Repeat</keyword>
<evidence type="ECO:0000313" key="10">
    <source>
        <dbReference type="EMBL" id="KCW80959.1"/>
    </source>
</evidence>
<name>A0A059CRZ1_EUCGR</name>
<dbReference type="InterPro" id="IPR033010">
    <property type="entry name" value="Cdc20/Fizzy"/>
</dbReference>
<dbReference type="OMA" id="SESACNC"/>
<feature type="repeat" description="WD" evidence="8">
    <location>
        <begin position="169"/>
        <end position="210"/>
    </location>
</feature>
<dbReference type="PANTHER" id="PTHR19918">
    <property type="entry name" value="CELL DIVISION CYCLE 20 CDC20 FIZZY -RELATED"/>
    <property type="match status" value="1"/>
</dbReference>
<dbReference type="GO" id="GO:1905786">
    <property type="term" value="P:positive regulation of anaphase-promoting complex-dependent catabolic process"/>
    <property type="evidence" value="ECO:0000318"/>
    <property type="project" value="GO_Central"/>
</dbReference>
<dbReference type="GO" id="GO:0016567">
    <property type="term" value="P:protein ubiquitination"/>
    <property type="evidence" value="ECO:0007669"/>
    <property type="project" value="UniProtKB-UniPathway"/>
</dbReference>
<dbReference type="InParanoid" id="A0A059CRZ1"/>
<dbReference type="CDD" id="cd00200">
    <property type="entry name" value="WD40"/>
    <property type="match status" value="1"/>
</dbReference>
<dbReference type="GO" id="GO:0031145">
    <property type="term" value="P:anaphase-promoting complex-dependent catabolic process"/>
    <property type="evidence" value="ECO:0000318"/>
    <property type="project" value="GO_Central"/>
</dbReference>
<keyword evidence="3" id="KW-0132">Cell division</keyword>
<dbReference type="GO" id="GO:0051301">
    <property type="term" value="P:cell division"/>
    <property type="evidence" value="ECO:0007669"/>
    <property type="project" value="UniProtKB-KW"/>
</dbReference>
<accession>A0A059CRZ1</accession>
<dbReference type="InterPro" id="IPR036322">
    <property type="entry name" value="WD40_repeat_dom_sf"/>
</dbReference>
<proteinExistence type="inferred from homology"/>
<dbReference type="Gene3D" id="2.130.10.10">
    <property type="entry name" value="YVTN repeat-like/Quinoprotein amine dehydrogenase"/>
    <property type="match status" value="1"/>
</dbReference>
<dbReference type="InterPro" id="IPR019775">
    <property type="entry name" value="WD40_repeat_CS"/>
</dbReference>